<proteinExistence type="predicted"/>
<evidence type="ECO:0000313" key="4">
    <source>
        <dbReference type="Proteomes" id="UP001597075"/>
    </source>
</evidence>
<keyword evidence="4" id="KW-1185">Reference proteome</keyword>
<dbReference type="InterPro" id="IPR036388">
    <property type="entry name" value="WH-like_DNA-bd_sf"/>
</dbReference>
<dbReference type="EMBL" id="JBHUDL010000009">
    <property type="protein sequence ID" value="MFD1633499.1"/>
    <property type="molecule type" value="Genomic_DNA"/>
</dbReference>
<evidence type="ECO:0000256" key="1">
    <source>
        <dbReference type="SAM" id="MobiDB-lite"/>
    </source>
</evidence>
<feature type="compositionally biased region" description="Low complexity" evidence="1">
    <location>
        <begin position="65"/>
        <end position="76"/>
    </location>
</feature>
<dbReference type="Pfam" id="PF04545">
    <property type="entry name" value="Sigma70_r4"/>
    <property type="match status" value="1"/>
</dbReference>
<dbReference type="InterPro" id="IPR007630">
    <property type="entry name" value="RNA_pol_sigma70_r4"/>
</dbReference>
<dbReference type="InterPro" id="IPR001387">
    <property type="entry name" value="Cro/C1-type_HTH"/>
</dbReference>
<feature type="domain" description="HTH cro/C1-type" evidence="2">
    <location>
        <begin position="152"/>
        <end position="170"/>
    </location>
</feature>
<accession>A0ABD6CWH6</accession>
<reference evidence="3 4" key="1">
    <citation type="journal article" date="2019" name="Int. J. Syst. Evol. Microbiol.">
        <title>The Global Catalogue of Microorganisms (GCM) 10K type strain sequencing project: providing services to taxonomists for standard genome sequencing and annotation.</title>
        <authorList>
            <consortium name="The Broad Institute Genomics Platform"/>
            <consortium name="The Broad Institute Genome Sequencing Center for Infectious Disease"/>
            <person name="Wu L."/>
            <person name="Ma J."/>
        </authorList>
    </citation>
    <scope>NUCLEOTIDE SEQUENCE [LARGE SCALE GENOMIC DNA]</scope>
    <source>
        <strain evidence="3 4">CGMCC 1.10594</strain>
    </source>
</reference>
<dbReference type="AlphaFoldDB" id="A0ABD6CWH6"/>
<name>A0ABD6CWH6_9EURY</name>
<sequence length="280" mass="29353">MGGHSESDSRPPSVRQRRILDLAEDHPSASVDELASMLSTGTADLVERVLDEYGDPAADDDPAETGSDTPDADATAGGEGDAKSPTADDNGSAPDPGTAMTDGQGTPKSEPASSSESEPDADQVSDDYPSVADLPEKHREALAAVAARPTATQREIAERLGVTRATVSRWMSSIEGFDWRDRESFVDAVFDDPPSPDVTTDGGPTTESPASADGNAPTPVTTKLDRLEERIAALEASDDPDDGASAFDDPELVHKVVHACLNADTVSEDEELRILAELLA</sequence>
<dbReference type="Gene3D" id="1.10.10.10">
    <property type="entry name" value="Winged helix-like DNA-binding domain superfamily/Winged helix DNA-binding domain"/>
    <property type="match status" value="1"/>
</dbReference>
<feature type="region of interest" description="Disordered" evidence="1">
    <location>
        <begin position="46"/>
        <end position="153"/>
    </location>
</feature>
<gene>
    <name evidence="3" type="ORF">ACFSBJ_07080</name>
</gene>
<dbReference type="Proteomes" id="UP001597075">
    <property type="component" value="Unassembled WGS sequence"/>
</dbReference>
<feature type="region of interest" description="Disordered" evidence="1">
    <location>
        <begin position="188"/>
        <end position="221"/>
    </location>
</feature>
<evidence type="ECO:0000259" key="2">
    <source>
        <dbReference type="PROSITE" id="PS50943"/>
    </source>
</evidence>
<feature type="compositionally biased region" description="Low complexity" evidence="1">
    <location>
        <begin position="142"/>
        <end position="151"/>
    </location>
</feature>
<feature type="compositionally biased region" description="Acidic residues" evidence="1">
    <location>
        <begin position="52"/>
        <end position="63"/>
    </location>
</feature>
<protein>
    <submittedName>
        <fullName evidence="3">Winged helix-turn-helix transcriptional regulator</fullName>
    </submittedName>
</protein>
<evidence type="ECO:0000313" key="3">
    <source>
        <dbReference type="EMBL" id="MFD1633499.1"/>
    </source>
</evidence>
<dbReference type="PROSITE" id="PS50943">
    <property type="entry name" value="HTH_CROC1"/>
    <property type="match status" value="1"/>
</dbReference>
<organism evidence="3 4">
    <name type="scientific">Haloplanus ruber</name>
    <dbReference type="NCBI Taxonomy" id="869892"/>
    <lineage>
        <taxon>Archaea</taxon>
        <taxon>Methanobacteriati</taxon>
        <taxon>Methanobacteriota</taxon>
        <taxon>Stenosarchaea group</taxon>
        <taxon>Halobacteria</taxon>
        <taxon>Halobacteriales</taxon>
        <taxon>Haloferacaceae</taxon>
        <taxon>Haloplanus</taxon>
    </lineage>
</organism>
<dbReference type="RefSeq" id="WP_256405620.1">
    <property type="nucleotide sequence ID" value="NZ_CP187151.1"/>
</dbReference>
<comment type="caution">
    <text evidence="3">The sequence shown here is derived from an EMBL/GenBank/DDBJ whole genome shotgun (WGS) entry which is preliminary data.</text>
</comment>